<proteinExistence type="predicted"/>
<dbReference type="PANTHER" id="PTHR45636:SF15">
    <property type="entry name" value="PAIRED BOX PROTEIN PAX-1"/>
    <property type="match status" value="1"/>
</dbReference>
<dbReference type="CDD" id="cd00131">
    <property type="entry name" value="PAX"/>
    <property type="match status" value="1"/>
</dbReference>
<dbReference type="InterPro" id="IPR009057">
    <property type="entry name" value="Homeodomain-like_sf"/>
</dbReference>
<dbReference type="Proteomes" id="UP000257200">
    <property type="component" value="Unplaced"/>
</dbReference>
<evidence type="ECO:0000256" key="5">
    <source>
        <dbReference type="ARBA" id="ARBA00023125"/>
    </source>
</evidence>
<keyword evidence="3" id="KW-0563">Paired box</keyword>
<dbReference type="AlphaFoldDB" id="A0A3Q1GFC7"/>
<dbReference type="SUPFAM" id="SSF46689">
    <property type="entry name" value="Homeodomain-like"/>
    <property type="match status" value="1"/>
</dbReference>
<comment type="subcellular location">
    <subcellularLocation>
        <location evidence="1">Nucleus</location>
    </subcellularLocation>
</comment>
<dbReference type="InterPro" id="IPR001523">
    <property type="entry name" value="Paired_dom"/>
</dbReference>
<dbReference type="PROSITE" id="PS51057">
    <property type="entry name" value="PAIRED_2"/>
    <property type="match status" value="1"/>
</dbReference>
<keyword evidence="10" id="KW-1185">Reference proteome</keyword>
<dbReference type="GO" id="GO:0005634">
    <property type="term" value="C:nucleus"/>
    <property type="evidence" value="ECO:0007669"/>
    <property type="project" value="UniProtKB-SubCell"/>
</dbReference>
<evidence type="ECO:0000256" key="4">
    <source>
        <dbReference type="ARBA" id="ARBA00023015"/>
    </source>
</evidence>
<keyword evidence="4" id="KW-0805">Transcription regulation</keyword>
<evidence type="ECO:0000313" key="10">
    <source>
        <dbReference type="Proteomes" id="UP000257200"/>
    </source>
</evidence>
<evidence type="ECO:0000256" key="3">
    <source>
        <dbReference type="ARBA" id="ARBA00022724"/>
    </source>
</evidence>
<feature type="domain" description="Paired" evidence="8">
    <location>
        <begin position="9"/>
        <end position="135"/>
    </location>
</feature>
<dbReference type="PROSITE" id="PS00034">
    <property type="entry name" value="PAIRED_1"/>
    <property type="match status" value="1"/>
</dbReference>
<reference evidence="9" key="1">
    <citation type="submission" date="2025-08" db="UniProtKB">
        <authorList>
            <consortium name="Ensembl"/>
        </authorList>
    </citation>
    <scope>IDENTIFICATION</scope>
</reference>
<dbReference type="FunFam" id="1.10.10.10:FF:000003">
    <property type="entry name" value="Paired box protein Pax-6"/>
    <property type="match status" value="1"/>
</dbReference>
<dbReference type="PANTHER" id="PTHR45636">
    <property type="entry name" value="PAIRED BOX PROTEIN PAX-6-RELATED-RELATED"/>
    <property type="match status" value="1"/>
</dbReference>
<reference evidence="9" key="2">
    <citation type="submission" date="2025-09" db="UniProtKB">
        <authorList>
            <consortium name="Ensembl"/>
        </authorList>
    </citation>
    <scope>IDENTIFICATION</scope>
</reference>
<dbReference type="FunFam" id="1.10.10.10:FF:000084">
    <property type="entry name" value="paired box protein Pax-9"/>
    <property type="match status" value="1"/>
</dbReference>
<keyword evidence="7" id="KW-0539">Nucleus</keyword>
<evidence type="ECO:0000256" key="6">
    <source>
        <dbReference type="ARBA" id="ARBA00023163"/>
    </source>
</evidence>
<dbReference type="Pfam" id="PF00292">
    <property type="entry name" value="PAX"/>
    <property type="match status" value="1"/>
</dbReference>
<dbReference type="InterPro" id="IPR043182">
    <property type="entry name" value="PAIRED_DNA-bd_dom"/>
</dbReference>
<dbReference type="GO" id="GO:0009952">
    <property type="term" value="P:anterior/posterior pattern specification"/>
    <property type="evidence" value="ECO:0007669"/>
    <property type="project" value="UniProtKB-ARBA"/>
</dbReference>
<keyword evidence="2" id="KW-0217">Developmental protein</keyword>
<dbReference type="SMART" id="SM00351">
    <property type="entry name" value="PAX"/>
    <property type="match status" value="1"/>
</dbReference>
<dbReference type="PRINTS" id="PR00027">
    <property type="entry name" value="PAIREDBOX"/>
</dbReference>
<dbReference type="Gene3D" id="1.10.10.10">
    <property type="entry name" value="Winged helix-like DNA-binding domain superfamily/Winged helix DNA-binding domain"/>
    <property type="match status" value="2"/>
</dbReference>
<dbReference type="InterPro" id="IPR036388">
    <property type="entry name" value="WH-like_DNA-bd_sf"/>
</dbReference>
<evidence type="ECO:0000256" key="2">
    <source>
        <dbReference type="ARBA" id="ARBA00022473"/>
    </source>
</evidence>
<dbReference type="GO" id="GO:0030902">
    <property type="term" value="P:hindbrain development"/>
    <property type="evidence" value="ECO:0007669"/>
    <property type="project" value="UniProtKB-ARBA"/>
</dbReference>
<dbReference type="InterPro" id="IPR043565">
    <property type="entry name" value="PAX_fam"/>
</dbReference>
<accession>A0A3Q1GFC7</accession>
<evidence type="ECO:0000259" key="8">
    <source>
        <dbReference type="PROSITE" id="PS51057"/>
    </source>
</evidence>
<evidence type="ECO:0000313" key="9">
    <source>
        <dbReference type="Ensembl" id="ENSAPOP00000026222.1"/>
    </source>
</evidence>
<name>A0A3Q1GFC7_9TELE</name>
<organism evidence="9 10">
    <name type="scientific">Acanthochromis polyacanthus</name>
    <name type="common">spiny chromis</name>
    <dbReference type="NCBI Taxonomy" id="80966"/>
    <lineage>
        <taxon>Eukaryota</taxon>
        <taxon>Metazoa</taxon>
        <taxon>Chordata</taxon>
        <taxon>Craniata</taxon>
        <taxon>Vertebrata</taxon>
        <taxon>Euteleostomi</taxon>
        <taxon>Actinopterygii</taxon>
        <taxon>Neopterygii</taxon>
        <taxon>Teleostei</taxon>
        <taxon>Neoteleostei</taxon>
        <taxon>Acanthomorphata</taxon>
        <taxon>Ovalentaria</taxon>
        <taxon>Pomacentridae</taxon>
        <taxon>Acanthochromis</taxon>
    </lineage>
</organism>
<dbReference type="InParanoid" id="A0A3Q1GFC7"/>
<dbReference type="GO" id="GO:0048593">
    <property type="term" value="P:camera-type eye morphogenesis"/>
    <property type="evidence" value="ECO:0007669"/>
    <property type="project" value="UniProtKB-ARBA"/>
</dbReference>
<dbReference type="GO" id="GO:0000981">
    <property type="term" value="F:DNA-binding transcription factor activity, RNA polymerase II-specific"/>
    <property type="evidence" value="ECO:0007669"/>
    <property type="project" value="TreeGrafter"/>
</dbReference>
<keyword evidence="5" id="KW-0238">DNA-binding</keyword>
<dbReference type="GeneTree" id="ENSGT00940000159137"/>
<keyword evidence="6" id="KW-0804">Transcription</keyword>
<dbReference type="Ensembl" id="ENSAPOT00000004246.1">
    <property type="protein sequence ID" value="ENSAPOP00000026222.1"/>
    <property type="gene ID" value="ENSAPOG00000009922.1"/>
</dbReference>
<protein>
    <submittedName>
        <fullName evidence="9">Paired box 1b</fullName>
    </submittedName>
</protein>
<sequence length="391" mass="43181">ILSCFAPFFYGEVNQLGGVFVNGRPLPNPVRLQIVELAQLGMRPCDISRQLRVSHGCVSKILARYNETGSILPGAIGGSKPRVTTPAVVRSIRDYKQGDPGIFAWEIRDRLLSDGVCDKYNVPSVSSISRILRNKIGSQSPQYESIKPGPAPLQYGHVYPYSSYSGPGAPTGSRTALPRSWHNILGLRAFMEPPGALKVLMFLILFCRPFPQHSSGLPGYVSACAYSPPNQYSVYGAPTTNYMSPGHHWQPQSSSLTPSLTPSMTADFHPATSLKPSQREGETDSNVVFTQILCLEDLIQIFCHSNDNLPVARIIRMKLNTILDSKYPQIEDLNATFLCPEIHNLSSIALLIFSCISGVWRMETKAEVDFCGLAEKCKSQKWSPKKWQSCV</sequence>
<evidence type="ECO:0000256" key="7">
    <source>
        <dbReference type="ARBA" id="ARBA00023242"/>
    </source>
</evidence>
<dbReference type="GO" id="GO:0000978">
    <property type="term" value="F:RNA polymerase II cis-regulatory region sequence-specific DNA binding"/>
    <property type="evidence" value="ECO:0007669"/>
    <property type="project" value="TreeGrafter"/>
</dbReference>
<evidence type="ECO:0000256" key="1">
    <source>
        <dbReference type="ARBA" id="ARBA00004123"/>
    </source>
</evidence>